<keyword evidence="1" id="KW-0812">Transmembrane</keyword>
<feature type="transmembrane region" description="Helical" evidence="1">
    <location>
        <begin position="62"/>
        <end position="86"/>
    </location>
</feature>
<sequence length="95" mass="11245">MKFIVIALILQILFALIMDFLYVRVDVFKWQNYDDMIYWILMMVIALPVYFKGYFILYKKKWLAVILAIVSFIIFGLLSAILGLFFHTEVLNAPL</sequence>
<organism evidence="2 3">
    <name type="scientific">Moraxella lacunata</name>
    <dbReference type="NCBI Taxonomy" id="477"/>
    <lineage>
        <taxon>Bacteria</taxon>
        <taxon>Pseudomonadati</taxon>
        <taxon>Pseudomonadota</taxon>
        <taxon>Gammaproteobacteria</taxon>
        <taxon>Moraxellales</taxon>
        <taxon>Moraxellaceae</taxon>
        <taxon>Moraxella</taxon>
    </lineage>
</organism>
<accession>A0A378T6M2</accession>
<keyword evidence="1" id="KW-0472">Membrane</keyword>
<protein>
    <submittedName>
        <fullName evidence="2">Uncharacterized protein</fullName>
    </submittedName>
</protein>
<gene>
    <name evidence="2" type="ORF">NCTC10359_00117</name>
</gene>
<feature type="transmembrane region" description="Helical" evidence="1">
    <location>
        <begin position="36"/>
        <end position="55"/>
    </location>
</feature>
<name>A0A378T6M2_MORLA</name>
<evidence type="ECO:0000313" key="3">
    <source>
        <dbReference type="Proteomes" id="UP000254437"/>
    </source>
</evidence>
<evidence type="ECO:0000256" key="1">
    <source>
        <dbReference type="SAM" id="Phobius"/>
    </source>
</evidence>
<proteinExistence type="predicted"/>
<dbReference type="Proteomes" id="UP000254437">
    <property type="component" value="Unassembled WGS sequence"/>
</dbReference>
<evidence type="ECO:0000313" key="2">
    <source>
        <dbReference type="EMBL" id="STZ55525.1"/>
    </source>
</evidence>
<reference evidence="2 3" key="1">
    <citation type="submission" date="2018-06" db="EMBL/GenBank/DDBJ databases">
        <authorList>
            <consortium name="Pathogen Informatics"/>
            <person name="Doyle S."/>
        </authorList>
    </citation>
    <scope>NUCLEOTIDE SEQUENCE [LARGE SCALE GENOMIC DNA]</scope>
    <source>
        <strain evidence="2 3">NCTC10359</strain>
    </source>
</reference>
<feature type="transmembrane region" description="Helical" evidence="1">
    <location>
        <begin position="5"/>
        <end position="24"/>
    </location>
</feature>
<dbReference type="EMBL" id="UGQU01000001">
    <property type="protein sequence ID" value="STZ55525.1"/>
    <property type="molecule type" value="Genomic_DNA"/>
</dbReference>
<dbReference type="RefSeq" id="WP_115004584.1">
    <property type="nucleotide sequence ID" value="NZ_UGQU01000001.1"/>
</dbReference>
<keyword evidence="1" id="KW-1133">Transmembrane helix</keyword>
<dbReference type="AlphaFoldDB" id="A0A378T6M2"/>